<evidence type="ECO:0000259" key="1">
    <source>
        <dbReference type="PROSITE" id="PS50144"/>
    </source>
</evidence>
<name>A0AAE1QY36_9SOLA</name>
<dbReference type="CDD" id="cd00121">
    <property type="entry name" value="MATH"/>
    <property type="match status" value="2"/>
</dbReference>
<dbReference type="AlphaFoldDB" id="A0AAE1QY36"/>
<dbReference type="PANTHER" id="PTHR46162:SF20">
    <property type="entry name" value="UBIQUITIN CARBOXYL-TERMINAL HYDROLASE 7-LIKE ISOFORM X1"/>
    <property type="match status" value="1"/>
</dbReference>
<reference evidence="2" key="1">
    <citation type="submission" date="2023-12" db="EMBL/GenBank/DDBJ databases">
        <title>Genome assembly of Anisodus tanguticus.</title>
        <authorList>
            <person name="Wang Y.-J."/>
        </authorList>
    </citation>
    <scope>NUCLEOTIDE SEQUENCE</scope>
    <source>
        <strain evidence="2">KB-2021</strain>
        <tissue evidence="2">Leaf</tissue>
    </source>
</reference>
<dbReference type="SMART" id="SM00061">
    <property type="entry name" value="MATH"/>
    <property type="match status" value="2"/>
</dbReference>
<dbReference type="EMBL" id="JAVYJV010000022">
    <property type="protein sequence ID" value="KAK4341313.1"/>
    <property type="molecule type" value="Genomic_DNA"/>
</dbReference>
<dbReference type="InterPro" id="IPR002083">
    <property type="entry name" value="MATH/TRAF_dom"/>
</dbReference>
<evidence type="ECO:0000313" key="3">
    <source>
        <dbReference type="Proteomes" id="UP001291623"/>
    </source>
</evidence>
<evidence type="ECO:0000313" key="2">
    <source>
        <dbReference type="EMBL" id="KAK4341313.1"/>
    </source>
</evidence>
<dbReference type="Proteomes" id="UP001291623">
    <property type="component" value="Unassembled WGS sequence"/>
</dbReference>
<gene>
    <name evidence="2" type="ORF">RND71_039814</name>
</gene>
<dbReference type="SUPFAM" id="SSF49599">
    <property type="entry name" value="TRAF domain-like"/>
    <property type="match status" value="2"/>
</dbReference>
<dbReference type="PANTHER" id="PTHR46162">
    <property type="entry name" value="TRAF-LIKE FAMILY PROTEIN"/>
    <property type="match status" value="1"/>
</dbReference>
<dbReference type="Pfam" id="PF22486">
    <property type="entry name" value="MATH_2"/>
    <property type="match status" value="2"/>
</dbReference>
<organism evidence="2 3">
    <name type="scientific">Anisodus tanguticus</name>
    <dbReference type="NCBI Taxonomy" id="243964"/>
    <lineage>
        <taxon>Eukaryota</taxon>
        <taxon>Viridiplantae</taxon>
        <taxon>Streptophyta</taxon>
        <taxon>Embryophyta</taxon>
        <taxon>Tracheophyta</taxon>
        <taxon>Spermatophyta</taxon>
        <taxon>Magnoliopsida</taxon>
        <taxon>eudicotyledons</taxon>
        <taxon>Gunneridae</taxon>
        <taxon>Pentapetalae</taxon>
        <taxon>asterids</taxon>
        <taxon>lamiids</taxon>
        <taxon>Solanales</taxon>
        <taxon>Solanaceae</taxon>
        <taxon>Solanoideae</taxon>
        <taxon>Hyoscyameae</taxon>
        <taxon>Anisodus</taxon>
    </lineage>
</organism>
<feature type="domain" description="MATH" evidence="1">
    <location>
        <begin position="16"/>
        <end position="148"/>
    </location>
</feature>
<comment type="caution">
    <text evidence="2">The sequence shown here is derived from an EMBL/GenBank/DDBJ whole genome shotgun (WGS) entry which is preliminary data.</text>
</comment>
<accession>A0AAE1QY36</accession>
<feature type="domain" description="MATH" evidence="1">
    <location>
        <begin position="167"/>
        <end position="294"/>
    </location>
</feature>
<dbReference type="PROSITE" id="PS50144">
    <property type="entry name" value="MATH"/>
    <property type="match status" value="2"/>
</dbReference>
<protein>
    <recommendedName>
        <fullName evidence="1">MATH domain-containing protein</fullName>
    </recommendedName>
</protein>
<dbReference type="InterPro" id="IPR008974">
    <property type="entry name" value="TRAF-like"/>
</dbReference>
<dbReference type="Gene3D" id="2.60.210.10">
    <property type="entry name" value="Apoptosis, Tumor Necrosis Factor Receptor Associated Protein 2, Chain A"/>
    <property type="match status" value="2"/>
</dbReference>
<sequence length="304" mass="34023">MTQIPSEGDGDKDASPGRYLLKFESFSLLSTNGINKYESSVFKSSGYKWKMIIYPDGDGSADGCDHISVYLAIAKTSSLLAGWEVNATFSFLIFDQIHGTYLVMRGIAQRFHNIKTEWGVSKCISHETFRDPSKGYLVNDNCIFGVDVSVIKNHGVGECVSLSETKSYKHKWQIFGFSKLKDKLYSEEFRVGGYKWKLLLYPASHPDEKGRSVSIFLVSVDAESFDLQKRVNATFSISVKDQISGAHLCSCDYSHWFSATEVDWGLIAFMLLHEFKNPKKGYLVEDCCIVEANVTVVGDVNGLT</sequence>
<keyword evidence="3" id="KW-1185">Reference proteome</keyword>
<proteinExistence type="predicted"/>